<comment type="caution">
    <text evidence="2">The sequence shown here is derived from an EMBL/GenBank/DDBJ whole genome shotgun (WGS) entry which is preliminary data.</text>
</comment>
<sequence>MSRLGFVPLLEGESGANYFKGLPFDDTKEGKKKRNVFLQTEFTLYTCYINGLQEWPVKDYSALFEGWETLILHTKGNINDFRRLRLLINHFQNNAVWEKALEEYKAVEEKYCLYAIDKEGRLEDRKIAPICCSNRTKYYEAVLRKSIPRVETTKKFAKSGEIHMYDRPTRDEQYFIQISENLAIDVKKETKKRTKKKKVTIPANTDWKKIGQRMDKALQQNGYEPSYTERLKKLNLVPLKQQMEIEFSNLIHILGGLGAGKSTWMVTVTYELVTKKKIKVGFIESSVSNVLKRAEELRALGLRVATIIGKTDRRKHEQERLSSANLSIEDIANDNCFEDISSLCLVEALANDETISNDYPCQRLYRAKAKSTTLLCPMASHCGIYKQQSMLDQADIWIATPGSLLHSSIPKNLRKDNPSIYELFYEELDVVFADEADAIQKMFDEQFINDFSLLGDGGYLIEDSVRKVREAIHGFYEPGGEFITTYARKCDALADSARNLFQVILESPKLKRKLKSTVAFKYLWHQRVLNKVSELFSSEKEEHKFIEVLKTWNECPFREERAWRKHPGWLDKIEQFLDKEIDLYSFSGAPKVLRKHETVQVESEWRFYLWLCRLESSFAYITNNYPDLLSYVPELDLDLPSTMQKYSLLPHLPTPVLGYKYGYRLVEDTDKNRYVFKLVEYSTVGRTLLYRMPDLFMYCGESKGPGVVLLSGTTLAPLPTHYALPTSYSWLLTSNKKATSLEQKVLPLVDNTGKFIRISGQPLELREIALRQVAAQLPSLIEAEILSWNRERGVLLVSNSYDDSLTLIDDQYLEKQSWSFKSLTRKVTHPNVQITRSQLERVAKETDVLLAPISAMNRGVNLLGTDKNAKYGTAFFLSRPYPPPNDISYILSYLHSIVPNITQTIKRQGFVGKKALAELRRKCNTIFSTMYAKPDFWNGLSEFERLSLAWYLFVPIWQMIGRLVRGGVPARVTYIDKSYTSDSDVPSLLETWYQMFLPHKEKELFQDLYGPFIDSLEKLLQEEKSKKELEYHDQ</sequence>
<dbReference type="InterPro" id="IPR055254">
    <property type="entry name" value="pPIWI_RE_Z"/>
</dbReference>
<proteinExistence type="predicted"/>
<evidence type="ECO:0000259" key="1">
    <source>
        <dbReference type="Pfam" id="PF18155"/>
    </source>
</evidence>
<accession>A0A7W1WUJ3</accession>
<keyword evidence="3" id="KW-1185">Reference proteome</keyword>
<dbReference type="RefSeq" id="WP_181754620.1">
    <property type="nucleotide sequence ID" value="NZ_JACEIQ010000029.1"/>
</dbReference>
<dbReference type="Gene3D" id="3.40.50.300">
    <property type="entry name" value="P-loop containing nucleotide triphosphate hydrolases"/>
    <property type="match status" value="1"/>
</dbReference>
<evidence type="ECO:0000313" key="2">
    <source>
        <dbReference type="EMBL" id="MBA4496314.1"/>
    </source>
</evidence>
<gene>
    <name evidence="2" type="ORF">H1191_18790</name>
</gene>
<dbReference type="AlphaFoldDB" id="A0A7W1WUJ3"/>
<dbReference type="Pfam" id="PF18155">
    <property type="entry name" value="pPIWI_RE_Z"/>
    <property type="match status" value="1"/>
</dbReference>
<evidence type="ECO:0000313" key="3">
    <source>
        <dbReference type="Proteomes" id="UP000535491"/>
    </source>
</evidence>
<dbReference type="InterPro" id="IPR027417">
    <property type="entry name" value="P-loop_NTPase"/>
</dbReference>
<protein>
    <recommendedName>
        <fullName evidence="1">pPIWI-RE three-gene island domain-containing protein</fullName>
    </recommendedName>
</protein>
<dbReference type="Proteomes" id="UP000535491">
    <property type="component" value="Unassembled WGS sequence"/>
</dbReference>
<dbReference type="EMBL" id="JACEIQ010000029">
    <property type="protein sequence ID" value="MBA4496314.1"/>
    <property type="molecule type" value="Genomic_DNA"/>
</dbReference>
<reference evidence="2 3" key="1">
    <citation type="submission" date="2020-07" db="EMBL/GenBank/DDBJ databases">
        <authorList>
            <person name="Feng H."/>
        </authorList>
    </citation>
    <scope>NUCLEOTIDE SEQUENCE [LARGE SCALE GENOMIC DNA]</scope>
    <source>
        <strain evidence="3">s-10</strain>
    </source>
</reference>
<name>A0A7W1WUJ3_9BACL</name>
<dbReference type="SUPFAM" id="SSF52540">
    <property type="entry name" value="P-loop containing nucleoside triphosphate hydrolases"/>
    <property type="match status" value="1"/>
</dbReference>
<organism evidence="2 3">
    <name type="scientific">Paenactinomyces guangxiensis</name>
    <dbReference type="NCBI Taxonomy" id="1490290"/>
    <lineage>
        <taxon>Bacteria</taxon>
        <taxon>Bacillati</taxon>
        <taxon>Bacillota</taxon>
        <taxon>Bacilli</taxon>
        <taxon>Bacillales</taxon>
        <taxon>Thermoactinomycetaceae</taxon>
        <taxon>Paenactinomyces</taxon>
    </lineage>
</organism>
<feature type="domain" description="pPIWI-RE three-gene island" evidence="1">
    <location>
        <begin position="52"/>
        <end position="174"/>
    </location>
</feature>